<dbReference type="InterPro" id="IPR029787">
    <property type="entry name" value="Nucleotide_cyclase"/>
</dbReference>
<gene>
    <name evidence="5" type="ORF">JCM9157_4274</name>
</gene>
<dbReference type="SUPFAM" id="SSF55785">
    <property type="entry name" value="PYP-like sensor domain (PAS domain)"/>
    <property type="match status" value="1"/>
</dbReference>
<dbReference type="NCBIfam" id="TIGR00229">
    <property type="entry name" value="sensory_box"/>
    <property type="match status" value="1"/>
</dbReference>
<dbReference type="SMART" id="SM00052">
    <property type="entry name" value="EAL"/>
    <property type="match status" value="1"/>
</dbReference>
<dbReference type="SUPFAM" id="SSF55073">
    <property type="entry name" value="Nucleotide cyclase"/>
    <property type="match status" value="1"/>
</dbReference>
<dbReference type="InterPro" id="IPR043128">
    <property type="entry name" value="Rev_trsase/Diguanyl_cyclase"/>
</dbReference>
<dbReference type="CDD" id="cd01949">
    <property type="entry name" value="GGDEF"/>
    <property type="match status" value="1"/>
</dbReference>
<dbReference type="FunFam" id="3.20.20.450:FF:000001">
    <property type="entry name" value="Cyclic di-GMP phosphodiesterase yahA"/>
    <property type="match status" value="1"/>
</dbReference>
<dbReference type="OrthoDB" id="9759607at2"/>
<dbReference type="CDD" id="cd00130">
    <property type="entry name" value="PAS"/>
    <property type="match status" value="1"/>
</dbReference>
<dbReference type="AlphaFoldDB" id="W4QYQ7"/>
<dbReference type="Gene3D" id="3.30.70.270">
    <property type="match status" value="1"/>
</dbReference>
<feature type="domain" description="PAC" evidence="2">
    <location>
        <begin position="88"/>
        <end position="140"/>
    </location>
</feature>
<dbReference type="NCBIfam" id="TIGR00254">
    <property type="entry name" value="GGDEF"/>
    <property type="match status" value="1"/>
</dbReference>
<name>W4QYQ7_HALA3</name>
<dbReference type="InterPro" id="IPR001610">
    <property type="entry name" value="PAC"/>
</dbReference>
<dbReference type="PANTHER" id="PTHR44757:SF2">
    <property type="entry name" value="BIOFILM ARCHITECTURE MAINTENANCE PROTEIN MBAA"/>
    <property type="match status" value="1"/>
</dbReference>
<dbReference type="STRING" id="1236973.JCM9157_4274"/>
<dbReference type="eggNOG" id="COG5001">
    <property type="taxonomic scope" value="Bacteria"/>
</dbReference>
<comment type="caution">
    <text evidence="5">The sequence shown here is derived from an EMBL/GenBank/DDBJ whole genome shotgun (WGS) entry which is preliminary data.</text>
</comment>
<dbReference type="InterPro" id="IPR000160">
    <property type="entry name" value="GGDEF_dom"/>
</dbReference>
<feature type="domain" description="GGDEF" evidence="4">
    <location>
        <begin position="175"/>
        <end position="307"/>
    </location>
</feature>
<dbReference type="InterPro" id="IPR035919">
    <property type="entry name" value="EAL_sf"/>
</dbReference>
<feature type="domain" description="EAL" evidence="3">
    <location>
        <begin position="316"/>
        <end position="569"/>
    </location>
</feature>
<dbReference type="InterPro" id="IPR000014">
    <property type="entry name" value="PAS"/>
</dbReference>
<dbReference type="InterPro" id="IPR052155">
    <property type="entry name" value="Biofilm_reg_signaling"/>
</dbReference>
<dbReference type="Gene3D" id="3.20.20.450">
    <property type="entry name" value="EAL domain"/>
    <property type="match status" value="1"/>
</dbReference>
<dbReference type="SMART" id="SM00086">
    <property type="entry name" value="PAC"/>
    <property type="match status" value="1"/>
</dbReference>
<dbReference type="InterPro" id="IPR000700">
    <property type="entry name" value="PAS-assoc_C"/>
</dbReference>
<dbReference type="PANTHER" id="PTHR44757">
    <property type="entry name" value="DIGUANYLATE CYCLASE DGCP"/>
    <property type="match status" value="1"/>
</dbReference>
<dbReference type="Pfam" id="PF13426">
    <property type="entry name" value="PAS_9"/>
    <property type="match status" value="1"/>
</dbReference>
<keyword evidence="6" id="KW-1185">Reference proteome</keyword>
<evidence type="ECO:0000259" key="1">
    <source>
        <dbReference type="PROSITE" id="PS50112"/>
    </source>
</evidence>
<dbReference type="PROSITE" id="PS50113">
    <property type="entry name" value="PAC"/>
    <property type="match status" value="1"/>
</dbReference>
<dbReference type="EMBL" id="BAUV01000051">
    <property type="protein sequence ID" value="GAE37032.1"/>
    <property type="molecule type" value="Genomic_DNA"/>
</dbReference>
<dbReference type="InterPro" id="IPR001633">
    <property type="entry name" value="EAL_dom"/>
</dbReference>
<dbReference type="CDD" id="cd01948">
    <property type="entry name" value="EAL"/>
    <property type="match status" value="1"/>
</dbReference>
<dbReference type="PROSITE" id="PS50112">
    <property type="entry name" value="PAS"/>
    <property type="match status" value="1"/>
</dbReference>
<reference evidence="5 6" key="1">
    <citation type="journal article" date="2014" name="Genome Announc.">
        <title>Draft Genome Sequences of Three Alkaliphilic Bacillus Strains, Bacillus wakoensis JCM 9140T, Bacillus akibai JCM 9157T, and Bacillus hemicellulosilyticus JCM 9152T.</title>
        <authorList>
            <person name="Yuki M."/>
            <person name="Oshima K."/>
            <person name="Suda W."/>
            <person name="Oshida Y."/>
            <person name="Kitamura K."/>
            <person name="Iida T."/>
            <person name="Hattori M."/>
            <person name="Ohkuma M."/>
        </authorList>
    </citation>
    <scope>NUCLEOTIDE SEQUENCE [LARGE SCALE GENOMIC DNA]</scope>
    <source>
        <strain evidence="5 6">JCM 9157</strain>
    </source>
</reference>
<evidence type="ECO:0000313" key="5">
    <source>
        <dbReference type="EMBL" id="GAE37032.1"/>
    </source>
</evidence>
<dbReference type="InterPro" id="IPR035965">
    <property type="entry name" value="PAS-like_dom_sf"/>
</dbReference>
<dbReference type="SUPFAM" id="SSF141868">
    <property type="entry name" value="EAL domain-like"/>
    <property type="match status" value="1"/>
</dbReference>
<dbReference type="SMART" id="SM00267">
    <property type="entry name" value="GGDEF"/>
    <property type="match status" value="1"/>
</dbReference>
<dbReference type="PROSITE" id="PS50887">
    <property type="entry name" value="GGDEF"/>
    <property type="match status" value="1"/>
</dbReference>
<organism evidence="5 6">
    <name type="scientific">Halalkalibacter akibai (strain ATCC 43226 / DSM 21942 / CIP 109018 / JCM 9157 / 1139)</name>
    <name type="common">Bacillus akibai</name>
    <dbReference type="NCBI Taxonomy" id="1236973"/>
    <lineage>
        <taxon>Bacteria</taxon>
        <taxon>Bacillati</taxon>
        <taxon>Bacillota</taxon>
        <taxon>Bacilli</taxon>
        <taxon>Bacillales</taxon>
        <taxon>Bacillaceae</taxon>
        <taxon>Halalkalibacter</taxon>
    </lineage>
</organism>
<dbReference type="PROSITE" id="PS50883">
    <property type="entry name" value="EAL"/>
    <property type="match status" value="1"/>
</dbReference>
<dbReference type="Pfam" id="PF00990">
    <property type="entry name" value="GGDEF"/>
    <property type="match status" value="1"/>
</dbReference>
<feature type="domain" description="PAS" evidence="1">
    <location>
        <begin position="34"/>
        <end position="72"/>
    </location>
</feature>
<evidence type="ECO:0000259" key="3">
    <source>
        <dbReference type="PROSITE" id="PS50883"/>
    </source>
</evidence>
<dbReference type="Pfam" id="PF00563">
    <property type="entry name" value="EAL"/>
    <property type="match status" value="1"/>
</dbReference>
<proteinExistence type="predicted"/>
<dbReference type="Proteomes" id="UP000018896">
    <property type="component" value="Unassembled WGS sequence"/>
</dbReference>
<protein>
    <submittedName>
        <fullName evidence="5">Diguanylate cyclase/phosphodiesterase</fullName>
    </submittedName>
</protein>
<dbReference type="Gene3D" id="3.30.450.20">
    <property type="entry name" value="PAS domain"/>
    <property type="match status" value="1"/>
</dbReference>
<dbReference type="RefSeq" id="WP_052013273.1">
    <property type="nucleotide sequence ID" value="NZ_BAUV01000051.1"/>
</dbReference>
<sequence length="577" mass="66071">MIQFDSRSDYVSTTNELLSIKYALDQSSILAFTDANGIITYVNEKFCEITKYKKEELIGQTHRLINSHHHPKVFFKEMWDTIKQGNVWKGDIKNKTKDGTYYWVDTTIVPFFKEGQKPYQYVSIRTDITAKKIAEEELRKSKMRYRYLAYHDVLTGVPNSLHLHKSIDKLLVTKQPFALLLLDLDRFKLINDAYGHSFGDLLLKQLSLRLRKKDTENVQIFRPGGDEFVFLAPYENLVDIERLAQSIIEDISTPLKLKGKEVFLSTSIGISLSPENGVNLEDLLKQADIAMYSAKKEAGSHYHFYSLKQQQTIIKQVEIENGLQKAIERNEFYLVYQPKVNVKNKEVVGLEALIRWKHPQLNLISPAEFIPIAEQIGLITEIGDWVLKTSLRKVKQLQDAGCFIPVSVNVSVVQLLQTDFVAKIKQLIAEYQVPARFIELEITETVAMSHTEYIIKVLHSLQNLGIQIAIDDFGTGYSSLNYLKNLPINTVKIDRAFVKDIQDNPVDLAIIEAIISVSHTLKYNVLAEGVETLEQLNLLQEKKCNNIQGYLFSPPLIDSELITFLTKHKSGFSFFTQ</sequence>
<accession>W4QYQ7</accession>
<evidence type="ECO:0000259" key="2">
    <source>
        <dbReference type="PROSITE" id="PS50113"/>
    </source>
</evidence>
<evidence type="ECO:0000313" key="6">
    <source>
        <dbReference type="Proteomes" id="UP000018896"/>
    </source>
</evidence>
<evidence type="ECO:0000259" key="4">
    <source>
        <dbReference type="PROSITE" id="PS50887"/>
    </source>
</evidence>